<dbReference type="AlphaFoldDB" id="A0A9W8YS26"/>
<evidence type="ECO:0000256" key="3">
    <source>
        <dbReference type="ARBA" id="ARBA00022507"/>
    </source>
</evidence>
<feature type="transmembrane region" description="Helical" evidence="10">
    <location>
        <begin position="136"/>
        <end position="157"/>
    </location>
</feature>
<sequence length="568" mass="64137">MKFEDAVAVVGDDRGPSPGMITNIVFRLVLNLGAALACWIPMRLFHRNGELAGAAMVVATAILNFYYGVNSVIWPNNNIENWFKGYVWCDIQLVLWIPLETMNTAAICAVMQNIANQVSLMRASGLTCYERRRKHLRQALIIFPIPALQAVLYFFAISMRYNVSGIIGCQAVFQNNWVFLVFFLLPCPIFALAAAYFAAVTWWRYRQIEATCRRALYDSGNYVAQGRSARTKRKLYFMALTIVAPYCPMQLVFLFNNLRIGWPWSRTYSLAQLHASGWGEIDFSPSTAVSFVSMYINYIVFLEVVVFFLFFGGTKDAHELYRKYLRAVGVGKIFPRLNEVWTPSDRPPTTFKALWPQTNHLLPLFASTYAHSRSSSTYKAKTQLTEEALDQSFDDTRFLNIRLDSLDLERSIATLDAARSSDNSAQLLCRDPGIFRTNLASHLRIPRMPKNALARSRTKRSPEYSNQRSPVVTIPLQHNCRRPGAVHSTTNHLEAARDMDGKSGRDSAAAHRPRASLVFGFPLVGNSNLRLSDYGRGVISIRKDFASAPRELLRDSVGMKEDQGDAGR</sequence>
<evidence type="ECO:0000256" key="1">
    <source>
        <dbReference type="ARBA" id="ARBA00004141"/>
    </source>
</evidence>
<dbReference type="OrthoDB" id="2874149at2759"/>
<comment type="similarity">
    <text evidence="2">Belongs to the G-protein coupled receptor 4 family.</text>
</comment>
<evidence type="ECO:0000256" key="7">
    <source>
        <dbReference type="ARBA" id="ARBA00023136"/>
    </source>
</evidence>
<keyword evidence="4 10" id="KW-0812">Transmembrane</keyword>
<accession>A0A9W8YS26</accession>
<dbReference type="GO" id="GO:0004932">
    <property type="term" value="F:mating-type factor pheromone receptor activity"/>
    <property type="evidence" value="ECO:0007669"/>
    <property type="project" value="InterPro"/>
</dbReference>
<keyword evidence="12" id="KW-1185">Reference proteome</keyword>
<comment type="caution">
    <text evidence="11">The sequence shown here is derived from an EMBL/GenBank/DDBJ whole genome shotgun (WGS) entry which is preliminary data.</text>
</comment>
<dbReference type="Proteomes" id="UP001140453">
    <property type="component" value="Unassembled WGS sequence"/>
</dbReference>
<feature type="transmembrane region" description="Helical" evidence="10">
    <location>
        <begin position="93"/>
        <end position="115"/>
    </location>
</feature>
<dbReference type="GO" id="GO:0005886">
    <property type="term" value="C:plasma membrane"/>
    <property type="evidence" value="ECO:0007669"/>
    <property type="project" value="TreeGrafter"/>
</dbReference>
<feature type="transmembrane region" description="Helical" evidence="10">
    <location>
        <begin position="20"/>
        <end position="39"/>
    </location>
</feature>
<evidence type="ECO:0000256" key="6">
    <source>
        <dbReference type="ARBA" id="ARBA00023040"/>
    </source>
</evidence>
<evidence type="ECO:0000256" key="9">
    <source>
        <dbReference type="ARBA" id="ARBA00023224"/>
    </source>
</evidence>
<feature type="transmembrane region" description="Helical" evidence="10">
    <location>
        <begin position="295"/>
        <end position="313"/>
    </location>
</feature>
<dbReference type="PANTHER" id="PTHR28097">
    <property type="entry name" value="PHEROMONE A FACTOR RECEPTOR"/>
    <property type="match status" value="1"/>
</dbReference>
<protein>
    <submittedName>
        <fullName evidence="11">A-factor receptor</fullName>
    </submittedName>
</protein>
<dbReference type="InterPro" id="IPR001499">
    <property type="entry name" value="GPCR_STE3"/>
</dbReference>
<feature type="transmembrane region" description="Helical" evidence="10">
    <location>
        <begin position="51"/>
        <end position="73"/>
    </location>
</feature>
<evidence type="ECO:0000313" key="12">
    <source>
        <dbReference type="Proteomes" id="UP001140453"/>
    </source>
</evidence>
<reference evidence="11" key="1">
    <citation type="submission" date="2022-10" db="EMBL/GenBank/DDBJ databases">
        <title>Tapping the CABI collections for fungal endophytes: first genome assemblies for Collariella, Neodidymelliopsis, Ascochyta clinopodiicola, Didymella pomorum, Didymosphaeria variabile, Neocosmospora piperis and Neocucurbitaria cava.</title>
        <authorList>
            <person name="Hill R."/>
        </authorList>
    </citation>
    <scope>NUCLEOTIDE SEQUENCE</scope>
    <source>
        <strain evidence="11">IMI 355082</strain>
    </source>
</reference>
<evidence type="ECO:0000256" key="5">
    <source>
        <dbReference type="ARBA" id="ARBA00022989"/>
    </source>
</evidence>
<evidence type="ECO:0000256" key="4">
    <source>
        <dbReference type="ARBA" id="ARBA00022692"/>
    </source>
</evidence>
<keyword evidence="5 10" id="KW-1133">Transmembrane helix</keyword>
<dbReference type="Pfam" id="PF02076">
    <property type="entry name" value="STE3"/>
    <property type="match status" value="1"/>
</dbReference>
<dbReference type="PANTHER" id="PTHR28097:SF1">
    <property type="entry name" value="PHEROMONE A FACTOR RECEPTOR"/>
    <property type="match status" value="1"/>
</dbReference>
<proteinExistence type="inferred from homology"/>
<comment type="subcellular location">
    <subcellularLocation>
        <location evidence="1">Membrane</location>
        <topology evidence="1">Multi-pass membrane protein</topology>
    </subcellularLocation>
</comment>
<evidence type="ECO:0000313" key="11">
    <source>
        <dbReference type="EMBL" id="KAJ4391376.1"/>
    </source>
</evidence>
<feature type="transmembrane region" description="Helical" evidence="10">
    <location>
        <begin position="235"/>
        <end position="255"/>
    </location>
</feature>
<dbReference type="GO" id="GO:0000750">
    <property type="term" value="P:pheromone-dependent signal transduction involved in conjugation with cellular fusion"/>
    <property type="evidence" value="ECO:0007669"/>
    <property type="project" value="TreeGrafter"/>
</dbReference>
<keyword evidence="3" id="KW-0589">Pheromone response</keyword>
<keyword evidence="6" id="KW-0297">G-protein coupled receptor</keyword>
<keyword evidence="9" id="KW-0807">Transducer</keyword>
<keyword evidence="8 11" id="KW-0675">Receptor</keyword>
<evidence type="ECO:0000256" key="8">
    <source>
        <dbReference type="ARBA" id="ARBA00023170"/>
    </source>
</evidence>
<name>A0A9W8YS26_9PEZI</name>
<evidence type="ECO:0000256" key="10">
    <source>
        <dbReference type="SAM" id="Phobius"/>
    </source>
</evidence>
<evidence type="ECO:0000256" key="2">
    <source>
        <dbReference type="ARBA" id="ARBA00011085"/>
    </source>
</evidence>
<organism evidence="11 12">
    <name type="scientific">Gnomoniopsis smithogilvyi</name>
    <dbReference type="NCBI Taxonomy" id="1191159"/>
    <lineage>
        <taxon>Eukaryota</taxon>
        <taxon>Fungi</taxon>
        <taxon>Dikarya</taxon>
        <taxon>Ascomycota</taxon>
        <taxon>Pezizomycotina</taxon>
        <taxon>Sordariomycetes</taxon>
        <taxon>Sordariomycetidae</taxon>
        <taxon>Diaporthales</taxon>
        <taxon>Gnomoniaceae</taxon>
        <taxon>Gnomoniopsis</taxon>
    </lineage>
</organism>
<keyword evidence="7 10" id="KW-0472">Membrane</keyword>
<gene>
    <name evidence="11" type="primary">STE3</name>
    <name evidence="11" type="ORF">N0V93_004993</name>
</gene>
<dbReference type="EMBL" id="JAPEVB010000003">
    <property type="protein sequence ID" value="KAJ4391376.1"/>
    <property type="molecule type" value="Genomic_DNA"/>
</dbReference>
<feature type="transmembrane region" description="Helical" evidence="10">
    <location>
        <begin position="177"/>
        <end position="203"/>
    </location>
</feature>